<reference evidence="3 4" key="1">
    <citation type="submission" date="2013-08" db="EMBL/GenBank/DDBJ databases">
        <title>Intrasporangium oryzae NRRL B-24470.</title>
        <authorList>
            <person name="Liu H."/>
            <person name="Wang G."/>
        </authorList>
    </citation>
    <scope>NUCLEOTIDE SEQUENCE [LARGE SCALE GENOMIC DNA]</scope>
    <source>
        <strain evidence="3 4">NRRL B-24470</strain>
    </source>
</reference>
<proteinExistence type="predicted"/>
<accession>W9GGW6</accession>
<sequence length="150" mass="14775">MKSSSPGAHPVPAPGRFGTVDRGPVTAPPSRWPVRRRIAAAAVAVLLAGAVMVTAGWDLTGQPVWAALALAAIGTSSLAVATFVPLPAEGLHVHLGCAPCAGVDGLAALAGAWLVVASAGDGGTASLALALGGFALARRLTAPDTCERRG</sequence>
<dbReference type="AlphaFoldDB" id="W9GGW6"/>
<keyword evidence="4" id="KW-1185">Reference proteome</keyword>
<feature type="transmembrane region" description="Helical" evidence="2">
    <location>
        <begin position="63"/>
        <end position="86"/>
    </location>
</feature>
<evidence type="ECO:0000256" key="1">
    <source>
        <dbReference type="SAM" id="MobiDB-lite"/>
    </source>
</evidence>
<keyword evidence="2" id="KW-0812">Transmembrane</keyword>
<organism evidence="3 4">
    <name type="scientific">Intrasporangium oryzae NRRL B-24470</name>
    <dbReference type="NCBI Taxonomy" id="1386089"/>
    <lineage>
        <taxon>Bacteria</taxon>
        <taxon>Bacillati</taxon>
        <taxon>Actinomycetota</taxon>
        <taxon>Actinomycetes</taxon>
        <taxon>Micrococcales</taxon>
        <taxon>Intrasporangiaceae</taxon>
        <taxon>Intrasporangium</taxon>
    </lineage>
</organism>
<keyword evidence="2" id="KW-1133">Transmembrane helix</keyword>
<dbReference type="Proteomes" id="UP000019489">
    <property type="component" value="Unassembled WGS sequence"/>
</dbReference>
<feature type="transmembrane region" description="Helical" evidence="2">
    <location>
        <begin position="38"/>
        <end position="57"/>
    </location>
</feature>
<dbReference type="eggNOG" id="ENOG5031WGK">
    <property type="taxonomic scope" value="Bacteria"/>
</dbReference>
<evidence type="ECO:0000256" key="2">
    <source>
        <dbReference type="SAM" id="Phobius"/>
    </source>
</evidence>
<dbReference type="RefSeq" id="WP_034801619.1">
    <property type="nucleotide sequence ID" value="NZ_AWSA01000005.1"/>
</dbReference>
<feature type="transmembrane region" description="Helical" evidence="2">
    <location>
        <begin position="122"/>
        <end position="141"/>
    </location>
</feature>
<gene>
    <name evidence="3" type="ORF">N865_03925</name>
</gene>
<comment type="caution">
    <text evidence="3">The sequence shown here is derived from an EMBL/GenBank/DDBJ whole genome shotgun (WGS) entry which is preliminary data.</text>
</comment>
<feature type="region of interest" description="Disordered" evidence="1">
    <location>
        <begin position="1"/>
        <end position="25"/>
    </location>
</feature>
<dbReference type="OrthoDB" id="10006617at2"/>
<name>W9GGW6_9MICO</name>
<dbReference type="STRING" id="1386089.N865_03925"/>
<dbReference type="EMBL" id="AWSA01000005">
    <property type="protein sequence ID" value="EWT03104.1"/>
    <property type="molecule type" value="Genomic_DNA"/>
</dbReference>
<protein>
    <submittedName>
        <fullName evidence="3">Uncharacterized protein</fullName>
    </submittedName>
</protein>
<evidence type="ECO:0000313" key="3">
    <source>
        <dbReference type="EMBL" id="EWT03104.1"/>
    </source>
</evidence>
<evidence type="ECO:0000313" key="4">
    <source>
        <dbReference type="Proteomes" id="UP000019489"/>
    </source>
</evidence>
<keyword evidence="2" id="KW-0472">Membrane</keyword>